<accession>A0A9P8VGQ0</accession>
<organism evidence="1 2">
    <name type="scientific">Plectosphaerella plurivora</name>
    <dbReference type="NCBI Taxonomy" id="936078"/>
    <lineage>
        <taxon>Eukaryota</taxon>
        <taxon>Fungi</taxon>
        <taxon>Dikarya</taxon>
        <taxon>Ascomycota</taxon>
        <taxon>Pezizomycotina</taxon>
        <taxon>Sordariomycetes</taxon>
        <taxon>Hypocreomycetidae</taxon>
        <taxon>Glomerellales</taxon>
        <taxon>Plectosphaerellaceae</taxon>
        <taxon>Plectosphaerella</taxon>
    </lineage>
</organism>
<name>A0A9P8VGQ0_9PEZI</name>
<dbReference type="AlphaFoldDB" id="A0A9P8VGQ0"/>
<sequence>MLMLRSMTNCCRAVLGLLLLLLISGVYVGRGLGDLLGPGEEAHGGSGAPMKGLPEEVGAVCRLPLVVLFRYQGSLLANRGSCAT</sequence>
<dbReference type="EMBL" id="JAGSXJ010000007">
    <property type="protein sequence ID" value="KAH6689723.1"/>
    <property type="molecule type" value="Genomic_DNA"/>
</dbReference>
<comment type="caution">
    <text evidence="1">The sequence shown here is derived from an EMBL/GenBank/DDBJ whole genome shotgun (WGS) entry which is preliminary data.</text>
</comment>
<evidence type="ECO:0000313" key="1">
    <source>
        <dbReference type="EMBL" id="KAH6689723.1"/>
    </source>
</evidence>
<protein>
    <submittedName>
        <fullName evidence="1">Uncharacterized protein</fullName>
    </submittedName>
</protein>
<dbReference type="Proteomes" id="UP000770015">
    <property type="component" value="Unassembled WGS sequence"/>
</dbReference>
<gene>
    <name evidence="1" type="ORF">F5X68DRAFT_204192</name>
</gene>
<keyword evidence="2" id="KW-1185">Reference proteome</keyword>
<evidence type="ECO:0000313" key="2">
    <source>
        <dbReference type="Proteomes" id="UP000770015"/>
    </source>
</evidence>
<proteinExistence type="predicted"/>
<reference evidence="1" key="1">
    <citation type="journal article" date="2021" name="Nat. Commun.">
        <title>Genetic determinants of endophytism in the Arabidopsis root mycobiome.</title>
        <authorList>
            <person name="Mesny F."/>
            <person name="Miyauchi S."/>
            <person name="Thiergart T."/>
            <person name="Pickel B."/>
            <person name="Atanasova L."/>
            <person name="Karlsson M."/>
            <person name="Huettel B."/>
            <person name="Barry K.W."/>
            <person name="Haridas S."/>
            <person name="Chen C."/>
            <person name="Bauer D."/>
            <person name="Andreopoulos W."/>
            <person name="Pangilinan J."/>
            <person name="LaButti K."/>
            <person name="Riley R."/>
            <person name="Lipzen A."/>
            <person name="Clum A."/>
            <person name="Drula E."/>
            <person name="Henrissat B."/>
            <person name="Kohler A."/>
            <person name="Grigoriev I.V."/>
            <person name="Martin F.M."/>
            <person name="Hacquard S."/>
        </authorList>
    </citation>
    <scope>NUCLEOTIDE SEQUENCE</scope>
    <source>
        <strain evidence="1">MPI-SDFR-AT-0117</strain>
    </source>
</reference>